<dbReference type="Gene3D" id="3.40.50.12780">
    <property type="entry name" value="N-terminal domain of ligase-like"/>
    <property type="match status" value="1"/>
</dbReference>
<evidence type="ECO:0000256" key="4">
    <source>
        <dbReference type="ARBA" id="ARBA00023098"/>
    </source>
</evidence>
<dbReference type="RefSeq" id="WP_207279718.1">
    <property type="nucleotide sequence ID" value="NZ_JAFLEQ010000017.1"/>
</dbReference>
<protein>
    <submittedName>
        <fullName evidence="6">AMP-binding protein</fullName>
    </submittedName>
</protein>
<reference evidence="6" key="1">
    <citation type="submission" date="2021-03" db="EMBL/GenBank/DDBJ databases">
        <authorList>
            <person name="Sun Q."/>
        </authorList>
    </citation>
    <scope>NUCLEOTIDE SEQUENCE</scope>
    <source>
        <strain evidence="6">CCM 8862</strain>
    </source>
</reference>
<sequence>MSLTETVGRFFAPDGTIVLPDNLTLPGVCEAIYQADKAAGGDNRQVIRFWDYSASRDGQVIDIDRGTVNRRIKAVAARLQQVASIGEKAAILMGNHPDYIYAFLGAMYAGMVPVPLYDPTEPGHAAHLAAVLDDCRPQVVMTNQLSAAAVRRTFASVPAGKRPRILAVDALPDSLADSWVNPAETDAGRAVARNLAEAGKKPKDQLAFLQYTSGSTRMPAGVLLTHSSVMTNALQIYVAAQFKTPQRMVSWLPMHHDMGIVLAIMFTIFGMPMDIMRPRDFIQQPKRFIRQLARRADNDWAYTAVPNFALGLAVRYGLPDDGEEIDLSNVDNLILGAEPVMPRSLDAFAEAFAPYGFHRHALRPSFGQTEASLLLTTPQTENRPIIVAVDREALTRDEIKRVDGDGPLTARLVSCGPPIPDEKVIIVDPVTRRELDDGLVGEIWGWGNNVAAGYYNRPEDTEATFCNTLAGKRAHDSRAAGVPDDAAWLSTGDLGCILDGELFLTGRVKELIVIAGRNHYPLDIEWTATQATDHLRPACMAAFAIPGDDVEQLVILAEREPEADPSGDAAAIDAVRTAVTEGHGISPAEIIVCEPDTIARSSSGKIARRLVRQTYLAEH</sequence>
<dbReference type="Pfam" id="PF00501">
    <property type="entry name" value="AMP-binding"/>
    <property type="match status" value="1"/>
</dbReference>
<gene>
    <name evidence="6" type="ORF">JZY06_11625</name>
</gene>
<dbReference type="Proteomes" id="UP000664332">
    <property type="component" value="Unassembled WGS sequence"/>
</dbReference>
<evidence type="ECO:0000313" key="6">
    <source>
        <dbReference type="EMBL" id="MBN9645255.1"/>
    </source>
</evidence>
<dbReference type="PANTHER" id="PTHR22754:SF32">
    <property type="entry name" value="DISCO-INTERACTING PROTEIN 2"/>
    <property type="match status" value="1"/>
</dbReference>
<dbReference type="PANTHER" id="PTHR22754">
    <property type="entry name" value="DISCO-INTERACTING PROTEIN 2 DIP2 -RELATED"/>
    <property type="match status" value="1"/>
</dbReference>
<dbReference type="AlphaFoldDB" id="A0A939E2G8"/>
<name>A0A939E2G8_9CORY</name>
<evidence type="ECO:0000256" key="1">
    <source>
        <dbReference type="ARBA" id="ARBA00006432"/>
    </source>
</evidence>
<dbReference type="NCBIfam" id="NF040633">
    <property type="entry name" value="FadD32_Coryne"/>
    <property type="match status" value="1"/>
</dbReference>
<dbReference type="SUPFAM" id="SSF56801">
    <property type="entry name" value="Acetyl-CoA synthetase-like"/>
    <property type="match status" value="1"/>
</dbReference>
<accession>A0A939E2G8</accession>
<keyword evidence="4" id="KW-0443">Lipid metabolism</keyword>
<evidence type="ECO:0000256" key="2">
    <source>
        <dbReference type="ARBA" id="ARBA00022598"/>
    </source>
</evidence>
<keyword evidence="3" id="KW-0276">Fatty acid metabolism</keyword>
<evidence type="ECO:0000256" key="3">
    <source>
        <dbReference type="ARBA" id="ARBA00022832"/>
    </source>
</evidence>
<dbReference type="InterPro" id="IPR040097">
    <property type="entry name" value="FAAL/FAAC"/>
</dbReference>
<dbReference type="FunFam" id="3.40.50.12780:FF:000013">
    <property type="entry name" value="Long-chain-fatty-acid--AMP ligase FadD32"/>
    <property type="match status" value="1"/>
</dbReference>
<dbReference type="InterPro" id="IPR045851">
    <property type="entry name" value="AMP-bd_C_sf"/>
</dbReference>
<dbReference type="GO" id="GO:0005886">
    <property type="term" value="C:plasma membrane"/>
    <property type="evidence" value="ECO:0007669"/>
    <property type="project" value="TreeGrafter"/>
</dbReference>
<dbReference type="InterPro" id="IPR000873">
    <property type="entry name" value="AMP-dep_synth/lig_dom"/>
</dbReference>
<dbReference type="GO" id="GO:0016874">
    <property type="term" value="F:ligase activity"/>
    <property type="evidence" value="ECO:0007669"/>
    <property type="project" value="UniProtKB-KW"/>
</dbReference>
<keyword evidence="2" id="KW-0436">Ligase</keyword>
<dbReference type="GO" id="GO:0006633">
    <property type="term" value="P:fatty acid biosynthetic process"/>
    <property type="evidence" value="ECO:0007669"/>
    <property type="project" value="TreeGrafter"/>
</dbReference>
<dbReference type="Gene3D" id="3.30.300.30">
    <property type="match status" value="1"/>
</dbReference>
<feature type="domain" description="AMP-dependent synthetase/ligase" evidence="5">
    <location>
        <begin position="67"/>
        <end position="455"/>
    </location>
</feature>
<proteinExistence type="inferred from homology"/>
<dbReference type="GO" id="GO:0071766">
    <property type="term" value="P:Actinobacterium-type cell wall biogenesis"/>
    <property type="evidence" value="ECO:0007669"/>
    <property type="project" value="UniProtKB-ARBA"/>
</dbReference>
<organism evidence="6 7">
    <name type="scientific">Corynebacterium mendelii</name>
    <dbReference type="NCBI Taxonomy" id="2765362"/>
    <lineage>
        <taxon>Bacteria</taxon>
        <taxon>Bacillati</taxon>
        <taxon>Actinomycetota</taxon>
        <taxon>Actinomycetes</taxon>
        <taxon>Mycobacteriales</taxon>
        <taxon>Corynebacteriaceae</taxon>
        <taxon>Corynebacterium</taxon>
    </lineage>
</organism>
<dbReference type="EMBL" id="JAFLEQ010000017">
    <property type="protein sequence ID" value="MBN9645255.1"/>
    <property type="molecule type" value="Genomic_DNA"/>
</dbReference>
<dbReference type="GO" id="GO:0070566">
    <property type="term" value="F:adenylyltransferase activity"/>
    <property type="evidence" value="ECO:0007669"/>
    <property type="project" value="TreeGrafter"/>
</dbReference>
<comment type="similarity">
    <text evidence="1">Belongs to the ATP-dependent AMP-binding enzyme family.</text>
</comment>
<keyword evidence="7" id="KW-1185">Reference proteome</keyword>
<dbReference type="InterPro" id="IPR042099">
    <property type="entry name" value="ANL_N_sf"/>
</dbReference>
<evidence type="ECO:0000313" key="7">
    <source>
        <dbReference type="Proteomes" id="UP000664332"/>
    </source>
</evidence>
<evidence type="ECO:0000259" key="5">
    <source>
        <dbReference type="Pfam" id="PF00501"/>
    </source>
</evidence>
<dbReference type="CDD" id="cd05931">
    <property type="entry name" value="FAAL"/>
    <property type="match status" value="1"/>
</dbReference>
<comment type="caution">
    <text evidence="6">The sequence shown here is derived from an EMBL/GenBank/DDBJ whole genome shotgun (WGS) entry which is preliminary data.</text>
</comment>